<dbReference type="eggNOG" id="KOG3841">
    <property type="taxonomic scope" value="Eukaryota"/>
</dbReference>
<feature type="compositionally biased region" description="Basic and acidic residues" evidence="7">
    <location>
        <begin position="83"/>
        <end position="98"/>
    </location>
</feature>
<evidence type="ECO:0000256" key="6">
    <source>
        <dbReference type="PROSITE-ProRule" id="PRU00505"/>
    </source>
</evidence>
<organism evidence="9 10">
    <name type="scientific">Sphaerulina musiva (strain SO2202)</name>
    <name type="common">Poplar stem canker fungus</name>
    <name type="synonym">Septoria musiva</name>
    <dbReference type="NCBI Taxonomy" id="692275"/>
    <lineage>
        <taxon>Eukaryota</taxon>
        <taxon>Fungi</taxon>
        <taxon>Dikarya</taxon>
        <taxon>Ascomycota</taxon>
        <taxon>Pezizomycotina</taxon>
        <taxon>Dothideomycetes</taxon>
        <taxon>Dothideomycetidae</taxon>
        <taxon>Mycosphaerellales</taxon>
        <taxon>Mycosphaerellaceae</taxon>
        <taxon>Sphaerulina</taxon>
    </lineage>
</organism>
<feature type="region of interest" description="Disordered" evidence="7">
    <location>
        <begin position="77"/>
        <end position="98"/>
    </location>
</feature>
<dbReference type="GO" id="GO:0000978">
    <property type="term" value="F:RNA polymerase II cis-regulatory region sequence-specific DNA binding"/>
    <property type="evidence" value="ECO:0007669"/>
    <property type="project" value="TreeGrafter"/>
</dbReference>
<dbReference type="PANTHER" id="PTHR11834">
    <property type="entry name" value="TRANSCRIPTIONAL ENHANCER FACTOR TEF RELATED"/>
    <property type="match status" value="1"/>
</dbReference>
<dbReference type="PANTHER" id="PTHR11834:SF0">
    <property type="entry name" value="PROTEIN SCALLOPED"/>
    <property type="match status" value="1"/>
</dbReference>
<dbReference type="GO" id="GO:0005634">
    <property type="term" value="C:nucleus"/>
    <property type="evidence" value="ECO:0007669"/>
    <property type="project" value="UniProtKB-SubCell"/>
</dbReference>
<evidence type="ECO:0000256" key="5">
    <source>
        <dbReference type="ARBA" id="ARBA00023242"/>
    </source>
</evidence>
<comment type="subcellular location">
    <subcellularLocation>
        <location evidence="1">Nucleus</location>
    </subcellularLocation>
</comment>
<evidence type="ECO:0000313" key="10">
    <source>
        <dbReference type="Proteomes" id="UP000016931"/>
    </source>
</evidence>
<dbReference type="InterPro" id="IPR050937">
    <property type="entry name" value="TEC1_TEAD_TF"/>
</dbReference>
<dbReference type="GeneID" id="27907462"/>
<evidence type="ECO:0000256" key="3">
    <source>
        <dbReference type="ARBA" id="ARBA00023015"/>
    </source>
</evidence>
<evidence type="ECO:0000256" key="2">
    <source>
        <dbReference type="ARBA" id="ARBA00008421"/>
    </source>
</evidence>
<dbReference type="Gene3D" id="6.10.20.40">
    <property type="entry name" value="TEA/ATTS domain"/>
    <property type="match status" value="1"/>
</dbReference>
<dbReference type="EMBL" id="KB456262">
    <property type="protein sequence ID" value="EMF14604.1"/>
    <property type="molecule type" value="Genomic_DNA"/>
</dbReference>
<dbReference type="InterPro" id="IPR038096">
    <property type="entry name" value="TEA/ATTS_sf"/>
</dbReference>
<evidence type="ECO:0000256" key="4">
    <source>
        <dbReference type="ARBA" id="ARBA00023163"/>
    </source>
</evidence>
<gene>
    <name evidence="9" type="ORF">SEPMUDRAFT_83035</name>
</gene>
<comment type="similarity">
    <text evidence="2">Belongs to the TEC1 family.</text>
</comment>
<dbReference type="SMART" id="SM00426">
    <property type="entry name" value="TEA"/>
    <property type="match status" value="1"/>
</dbReference>
<keyword evidence="10" id="KW-1185">Reference proteome</keyword>
<dbReference type="InterPro" id="IPR000818">
    <property type="entry name" value="TEA/ATTS_dom"/>
</dbReference>
<feature type="DNA-binding region" description="TEA" evidence="6">
    <location>
        <begin position="128"/>
        <end position="202"/>
    </location>
</feature>
<keyword evidence="3" id="KW-0805">Transcription regulation</keyword>
<dbReference type="AlphaFoldDB" id="M3D9Q3"/>
<name>M3D9Q3_SPHMS</name>
<feature type="region of interest" description="Disordered" evidence="7">
    <location>
        <begin position="1"/>
        <end position="24"/>
    </location>
</feature>
<dbReference type="Pfam" id="PF01285">
    <property type="entry name" value="TEA"/>
    <property type="match status" value="1"/>
</dbReference>
<evidence type="ECO:0000259" key="8">
    <source>
        <dbReference type="PROSITE" id="PS51088"/>
    </source>
</evidence>
<dbReference type="GO" id="GO:0000981">
    <property type="term" value="F:DNA-binding transcription factor activity, RNA polymerase II-specific"/>
    <property type="evidence" value="ECO:0007669"/>
    <property type="project" value="TreeGrafter"/>
</dbReference>
<protein>
    <submittedName>
        <fullName evidence="9">TEA-domain-containing protein</fullName>
    </submittedName>
</protein>
<feature type="domain" description="TEA" evidence="8">
    <location>
        <begin position="128"/>
        <end position="202"/>
    </location>
</feature>
<dbReference type="GO" id="GO:0005667">
    <property type="term" value="C:transcription regulator complex"/>
    <property type="evidence" value="ECO:0007669"/>
    <property type="project" value="TreeGrafter"/>
</dbReference>
<sequence>MAVLLPAPVVPSNAPSHSDAIHGQSSRVLQEHSGNRQHDYFAASLEQEQKLPSACLSENAYVAYQHDPRPAHVSHQTRIQHNRSRDAQLGHRHGQRDPEQIRREAKYLLERFKASEAWSKYRDRQAKKPSSDHVWPEELEWAFFEALVTWPPMRRRQIQYKEKRRGRNELIADYIQEHTGERRDRKQVSSHIQVIKPFVRDDPHIMRYLSKDDLSNYGHSHMYYTHNHGQYSTGGRRAS</sequence>
<keyword evidence="4" id="KW-0804">Transcription</keyword>
<evidence type="ECO:0000256" key="1">
    <source>
        <dbReference type="ARBA" id="ARBA00004123"/>
    </source>
</evidence>
<dbReference type="PROSITE" id="PS51088">
    <property type="entry name" value="TEA_2"/>
    <property type="match status" value="1"/>
</dbReference>
<dbReference type="OrthoDB" id="10006572at2759"/>
<evidence type="ECO:0000313" key="9">
    <source>
        <dbReference type="EMBL" id="EMF14604.1"/>
    </source>
</evidence>
<keyword evidence="5" id="KW-0539">Nucleus</keyword>
<dbReference type="HOGENOM" id="CLU_1163572_0_0_1"/>
<dbReference type="PRINTS" id="PR00065">
    <property type="entry name" value="TEADOMAIN"/>
</dbReference>
<dbReference type="RefSeq" id="XP_016762725.1">
    <property type="nucleotide sequence ID" value="XM_016910325.1"/>
</dbReference>
<evidence type="ECO:0000256" key="7">
    <source>
        <dbReference type="SAM" id="MobiDB-lite"/>
    </source>
</evidence>
<accession>M3D9Q3</accession>
<dbReference type="OMA" id="FSHCARI"/>
<reference evidence="9 10" key="1">
    <citation type="journal article" date="2012" name="PLoS Pathog.">
        <title>Diverse lifestyles and strategies of plant pathogenesis encoded in the genomes of eighteen Dothideomycetes fungi.</title>
        <authorList>
            <person name="Ohm R.A."/>
            <person name="Feau N."/>
            <person name="Henrissat B."/>
            <person name="Schoch C.L."/>
            <person name="Horwitz B.A."/>
            <person name="Barry K.W."/>
            <person name="Condon B.J."/>
            <person name="Copeland A.C."/>
            <person name="Dhillon B."/>
            <person name="Glaser F."/>
            <person name="Hesse C.N."/>
            <person name="Kosti I."/>
            <person name="LaButti K."/>
            <person name="Lindquist E.A."/>
            <person name="Lucas S."/>
            <person name="Salamov A.A."/>
            <person name="Bradshaw R.E."/>
            <person name="Ciuffetti L."/>
            <person name="Hamelin R.C."/>
            <person name="Kema G.H.J."/>
            <person name="Lawrence C."/>
            <person name="Scott J.A."/>
            <person name="Spatafora J.W."/>
            <person name="Turgeon B.G."/>
            <person name="de Wit P.J.G.M."/>
            <person name="Zhong S."/>
            <person name="Goodwin S.B."/>
            <person name="Grigoriev I.V."/>
        </authorList>
    </citation>
    <scope>NUCLEOTIDE SEQUENCE [LARGE SCALE GENOMIC DNA]</scope>
    <source>
        <strain evidence="9 10">SO2202</strain>
    </source>
</reference>
<dbReference type="STRING" id="692275.M3D9Q3"/>
<dbReference type="Proteomes" id="UP000016931">
    <property type="component" value="Unassembled WGS sequence"/>
</dbReference>
<feature type="non-terminal residue" evidence="9">
    <location>
        <position position="239"/>
    </location>
</feature>
<proteinExistence type="inferred from homology"/>